<comment type="cofactor">
    <cofactor evidence="1">
        <name>Zn(2+)</name>
        <dbReference type="ChEBI" id="CHEBI:29105"/>
    </cofactor>
</comment>
<dbReference type="InterPro" id="IPR050378">
    <property type="entry name" value="Metallo-dep_Hydrolases_sf"/>
</dbReference>
<reference evidence="7" key="1">
    <citation type="journal article" date="2019" name="Int. J. Syst. Evol. Microbiol.">
        <title>The Global Catalogue of Microorganisms (GCM) 10K type strain sequencing project: providing services to taxonomists for standard genome sequencing and annotation.</title>
        <authorList>
            <consortium name="The Broad Institute Genomics Platform"/>
            <consortium name="The Broad Institute Genome Sequencing Center for Infectious Disease"/>
            <person name="Wu L."/>
            <person name="Ma J."/>
        </authorList>
    </citation>
    <scope>NUCLEOTIDE SEQUENCE [LARGE SCALE GENOMIC DNA]</scope>
    <source>
        <strain evidence="7">NBRC 101365</strain>
    </source>
</reference>
<evidence type="ECO:0000256" key="2">
    <source>
        <dbReference type="ARBA" id="ARBA00008829"/>
    </source>
</evidence>
<evidence type="ECO:0000259" key="5">
    <source>
        <dbReference type="Pfam" id="PF01979"/>
    </source>
</evidence>
<evidence type="ECO:0000256" key="3">
    <source>
        <dbReference type="ARBA" id="ARBA00022723"/>
    </source>
</evidence>
<feature type="domain" description="Amidohydrolase-related" evidence="5">
    <location>
        <begin position="57"/>
        <end position="446"/>
    </location>
</feature>
<accession>A0ABQ6CQU0</accession>
<dbReference type="InterPro" id="IPR011778">
    <property type="entry name" value="Hydantoinase/dihydroPyrase"/>
</dbReference>
<dbReference type="CDD" id="cd01314">
    <property type="entry name" value="D-HYD"/>
    <property type="match status" value="1"/>
</dbReference>
<keyword evidence="7" id="KW-1185">Reference proteome</keyword>
<evidence type="ECO:0000313" key="6">
    <source>
        <dbReference type="EMBL" id="GLS22721.1"/>
    </source>
</evidence>
<organism evidence="6 7">
    <name type="scientific">Labrys miyagiensis</name>
    <dbReference type="NCBI Taxonomy" id="346912"/>
    <lineage>
        <taxon>Bacteria</taxon>
        <taxon>Pseudomonadati</taxon>
        <taxon>Pseudomonadota</taxon>
        <taxon>Alphaproteobacteria</taxon>
        <taxon>Hyphomicrobiales</taxon>
        <taxon>Xanthobacteraceae</taxon>
        <taxon>Labrys</taxon>
    </lineage>
</organism>
<dbReference type="InterPro" id="IPR032466">
    <property type="entry name" value="Metal_Hydrolase"/>
</dbReference>
<sequence>MGHASSEGDFDLVIRGGTVVLPDGPAEIDIGVRGEHIAALAPDLPPGRRDVSARGRIVLPGGVDSHCHMDQPPWEGRSTADDFDSGTLSALCGGTTTVIPFAMQMRGQSLRAAVDDYHERARPKAHVDYGFHLIIGDPTEKVLKDEIPRLVAEGCTSFKIYLTYEGLKLDDYEVLNVLDVARSEGAMVMVHAENNACIRWLTERFLAARKTQLRYHGLAHPEIGDREATFRAISLAELVETPLLISHVSAAGAVEEIRRARARGLPVYAETCPQYLFLTSEDMDTPDLSGAMCVCTPPPRHRSNQPEIWRGIFDGTLEVFSSDHSPWNYADKIAGGPDVPFTRIPNGIPGIETRLPLLYSAGVNMDRLSLLKFAELTAANPARLFGLYPRKGAIALGSDADLAIWDPAREVTITNAMLHHATDHTPYEGRMVRGWPIVTISRGHIVWNDGQITSTPGRGKFLACSRPFTPKRDLPPVLAS</sequence>
<dbReference type="PANTHER" id="PTHR11647:SF1">
    <property type="entry name" value="COLLAPSIN RESPONSE MEDIATOR PROTEIN"/>
    <property type="match status" value="1"/>
</dbReference>
<evidence type="ECO:0000256" key="1">
    <source>
        <dbReference type="ARBA" id="ARBA00001947"/>
    </source>
</evidence>
<keyword evidence="4" id="KW-0378">Hydrolase</keyword>
<dbReference type="InterPro" id="IPR006680">
    <property type="entry name" value="Amidohydro-rel"/>
</dbReference>
<dbReference type="SUPFAM" id="SSF51338">
    <property type="entry name" value="Composite domain of metallo-dependent hydrolases"/>
    <property type="match status" value="2"/>
</dbReference>
<comment type="caution">
    <text evidence="6">The sequence shown here is derived from an EMBL/GenBank/DDBJ whole genome shotgun (WGS) entry which is preliminary data.</text>
</comment>
<evidence type="ECO:0000256" key="4">
    <source>
        <dbReference type="ARBA" id="ARBA00022801"/>
    </source>
</evidence>
<keyword evidence="3" id="KW-0479">Metal-binding</keyword>
<dbReference type="RefSeq" id="WP_284315682.1">
    <property type="nucleotide sequence ID" value="NZ_BSPC01000066.1"/>
</dbReference>
<dbReference type="NCBIfam" id="TIGR02033">
    <property type="entry name" value="D-hydantoinase"/>
    <property type="match status" value="1"/>
</dbReference>
<protein>
    <submittedName>
        <fullName evidence="6">Dihydropyrimidinase</fullName>
    </submittedName>
</protein>
<dbReference type="Gene3D" id="2.30.40.10">
    <property type="entry name" value="Urease, subunit C, domain 1"/>
    <property type="match status" value="1"/>
</dbReference>
<dbReference type="Pfam" id="PF01979">
    <property type="entry name" value="Amidohydro_1"/>
    <property type="match status" value="1"/>
</dbReference>
<dbReference type="InterPro" id="IPR011059">
    <property type="entry name" value="Metal-dep_hydrolase_composite"/>
</dbReference>
<gene>
    <name evidence="6" type="ORF">GCM10007874_57410</name>
</gene>
<comment type="similarity">
    <text evidence="2">Belongs to the metallo-dependent hydrolases superfamily. Hydantoinase/dihydropyrimidinase family.</text>
</comment>
<dbReference type="PANTHER" id="PTHR11647">
    <property type="entry name" value="HYDRANTOINASE/DIHYDROPYRIMIDINASE FAMILY MEMBER"/>
    <property type="match status" value="1"/>
</dbReference>
<dbReference type="Proteomes" id="UP001156882">
    <property type="component" value="Unassembled WGS sequence"/>
</dbReference>
<name>A0ABQ6CQU0_9HYPH</name>
<dbReference type="Gene3D" id="3.20.20.140">
    <property type="entry name" value="Metal-dependent hydrolases"/>
    <property type="match status" value="1"/>
</dbReference>
<evidence type="ECO:0000313" key="7">
    <source>
        <dbReference type="Proteomes" id="UP001156882"/>
    </source>
</evidence>
<dbReference type="SUPFAM" id="SSF51556">
    <property type="entry name" value="Metallo-dependent hydrolases"/>
    <property type="match status" value="1"/>
</dbReference>
<dbReference type="EMBL" id="BSPC01000066">
    <property type="protein sequence ID" value="GLS22721.1"/>
    <property type="molecule type" value="Genomic_DNA"/>
</dbReference>
<proteinExistence type="inferred from homology"/>
<dbReference type="NCBIfam" id="NF009941">
    <property type="entry name" value="PRK13404.1"/>
    <property type="match status" value="1"/>
</dbReference>